<feature type="transmembrane region" description="Helical" evidence="6">
    <location>
        <begin position="137"/>
        <end position="156"/>
    </location>
</feature>
<proteinExistence type="predicted"/>
<comment type="subcellular location">
    <subcellularLocation>
        <location evidence="1">Cell membrane</location>
        <topology evidence="1">Multi-pass membrane protein</topology>
    </subcellularLocation>
</comment>
<keyword evidence="5 6" id="KW-0472">Membrane</keyword>
<evidence type="ECO:0000313" key="8">
    <source>
        <dbReference type="Proteomes" id="UP000247416"/>
    </source>
</evidence>
<dbReference type="AlphaFoldDB" id="A0A318TJR1"/>
<keyword evidence="4 6" id="KW-1133">Transmembrane helix</keyword>
<name>A0A318TJR1_9BACL</name>
<feature type="transmembrane region" description="Helical" evidence="6">
    <location>
        <begin position="94"/>
        <end position="116"/>
    </location>
</feature>
<keyword evidence="8" id="KW-1185">Reference proteome</keyword>
<accession>A0A318TJR1</accession>
<dbReference type="EMBL" id="QJTJ01000021">
    <property type="protein sequence ID" value="PYF04673.1"/>
    <property type="molecule type" value="Genomic_DNA"/>
</dbReference>
<evidence type="ECO:0000256" key="4">
    <source>
        <dbReference type="ARBA" id="ARBA00022989"/>
    </source>
</evidence>
<evidence type="ECO:0000256" key="6">
    <source>
        <dbReference type="SAM" id="Phobius"/>
    </source>
</evidence>
<dbReference type="PANTHER" id="PTHR33545">
    <property type="entry name" value="UPF0750 MEMBRANE PROTEIN YITT-RELATED"/>
    <property type="match status" value="1"/>
</dbReference>
<evidence type="ECO:0000256" key="5">
    <source>
        <dbReference type="ARBA" id="ARBA00023136"/>
    </source>
</evidence>
<evidence type="ECO:0000256" key="2">
    <source>
        <dbReference type="ARBA" id="ARBA00022475"/>
    </source>
</evidence>
<organism evidence="7 8">
    <name type="scientific">Ureibacillus chungkukjangi</name>
    <dbReference type="NCBI Taxonomy" id="1202712"/>
    <lineage>
        <taxon>Bacteria</taxon>
        <taxon>Bacillati</taxon>
        <taxon>Bacillota</taxon>
        <taxon>Bacilli</taxon>
        <taxon>Bacillales</taxon>
        <taxon>Caryophanaceae</taxon>
        <taxon>Ureibacillus</taxon>
    </lineage>
</organism>
<reference evidence="7 8" key="1">
    <citation type="submission" date="2018-06" db="EMBL/GenBank/DDBJ databases">
        <title>Genomic Encyclopedia of Archaeal and Bacterial Type Strains, Phase II (KMG-II): from individual species to whole genera.</title>
        <authorList>
            <person name="Goeker M."/>
        </authorList>
    </citation>
    <scope>NUCLEOTIDE SEQUENCE [LARGE SCALE GENOMIC DNA]</scope>
    <source>
        <strain evidence="7 8">KACC 16626</strain>
    </source>
</reference>
<gene>
    <name evidence="7" type="ORF">BJ095_1219</name>
</gene>
<dbReference type="RefSeq" id="WP_107936167.1">
    <property type="nucleotide sequence ID" value="NZ_CP085009.1"/>
</dbReference>
<dbReference type="PANTHER" id="PTHR33545:SF5">
    <property type="entry name" value="UPF0750 MEMBRANE PROTEIN YITT"/>
    <property type="match status" value="1"/>
</dbReference>
<keyword evidence="3 6" id="KW-0812">Transmembrane</keyword>
<evidence type="ECO:0000313" key="7">
    <source>
        <dbReference type="EMBL" id="PYF04673.1"/>
    </source>
</evidence>
<dbReference type="InterPro" id="IPR003740">
    <property type="entry name" value="YitT"/>
</dbReference>
<keyword evidence="2" id="KW-1003">Cell membrane</keyword>
<evidence type="ECO:0000256" key="3">
    <source>
        <dbReference type="ARBA" id="ARBA00022692"/>
    </source>
</evidence>
<dbReference type="OrthoDB" id="1523490at2"/>
<sequence length="209" mass="22781">MKYVHLMIACLIVNMGIYILHSANVATGGTVGLALSINYWITLGFAITYLLVNIPFMILAYKKLGKEFTISTVISICMLTGISFLTGLIPTISIPAWIGVVLGSAFAGIGMTYLFLKNSSLGGTSILAVFLQKKYNWDPGKTLFVLDIFILLTTVYSIGWSGLLYSALSAFIVSSIVSISRKQISAKLTDNHEDDSILEDESSEMLIMQ</sequence>
<dbReference type="Pfam" id="PF02588">
    <property type="entry name" value="YitT_membrane"/>
    <property type="match status" value="1"/>
</dbReference>
<protein>
    <submittedName>
        <fullName evidence="7">Putative 5xTM membrane YitT family protein</fullName>
    </submittedName>
</protein>
<comment type="caution">
    <text evidence="7">The sequence shown here is derived from an EMBL/GenBank/DDBJ whole genome shotgun (WGS) entry which is preliminary data.</text>
</comment>
<dbReference type="GO" id="GO:0005886">
    <property type="term" value="C:plasma membrane"/>
    <property type="evidence" value="ECO:0007669"/>
    <property type="project" value="UniProtKB-SubCell"/>
</dbReference>
<evidence type="ECO:0000256" key="1">
    <source>
        <dbReference type="ARBA" id="ARBA00004651"/>
    </source>
</evidence>
<feature type="transmembrane region" description="Helical" evidence="6">
    <location>
        <begin position="38"/>
        <end position="61"/>
    </location>
</feature>
<dbReference type="InterPro" id="IPR051461">
    <property type="entry name" value="UPF0750_membrane"/>
</dbReference>
<dbReference type="Proteomes" id="UP000247416">
    <property type="component" value="Unassembled WGS sequence"/>
</dbReference>
<feature type="transmembrane region" description="Helical" evidence="6">
    <location>
        <begin position="68"/>
        <end position="88"/>
    </location>
</feature>